<dbReference type="EMBL" id="JAGFMF010012118">
    <property type="protein sequence ID" value="KAG8507239.1"/>
    <property type="molecule type" value="Genomic_DNA"/>
</dbReference>
<dbReference type="Pfam" id="PF13853">
    <property type="entry name" value="7tm_4"/>
    <property type="match status" value="1"/>
</dbReference>
<feature type="transmembrane region" description="Helical" evidence="9">
    <location>
        <begin position="633"/>
        <end position="657"/>
    </location>
</feature>
<dbReference type="OrthoDB" id="9444602at2759"/>
<accession>A0A8J5ZNJ2</accession>
<dbReference type="CDD" id="cd15416">
    <property type="entry name" value="7tmA_OR5P-like"/>
    <property type="match status" value="1"/>
</dbReference>
<feature type="transmembrane region" description="Helical" evidence="9">
    <location>
        <begin position="868"/>
        <end position="887"/>
    </location>
</feature>
<keyword evidence="3 9" id="KW-1133">Transmembrane helix</keyword>
<feature type="transmembrane region" description="Helical" evidence="9">
    <location>
        <begin position="702"/>
        <end position="723"/>
    </location>
</feature>
<evidence type="ECO:0000256" key="6">
    <source>
        <dbReference type="ARBA" id="ARBA00023170"/>
    </source>
</evidence>
<feature type="compositionally biased region" description="Basic and acidic residues" evidence="8">
    <location>
        <begin position="46"/>
        <end position="58"/>
    </location>
</feature>
<keyword evidence="5 9" id="KW-0472">Membrane</keyword>
<dbReference type="PANTHER" id="PTHR48018">
    <property type="entry name" value="OLFACTORY RECEPTOR"/>
    <property type="match status" value="1"/>
</dbReference>
<evidence type="ECO:0000256" key="8">
    <source>
        <dbReference type="SAM" id="MobiDB-lite"/>
    </source>
</evidence>
<feature type="non-terminal residue" evidence="11">
    <location>
        <position position="892"/>
    </location>
</feature>
<dbReference type="SUPFAM" id="SSF81321">
    <property type="entry name" value="Family A G protein-coupled receptor-like"/>
    <property type="match status" value="1"/>
</dbReference>
<comment type="caution">
    <text evidence="11">The sequence shown here is derived from an EMBL/GenBank/DDBJ whole genome shotgun (WGS) entry which is preliminary data.</text>
</comment>
<feature type="region of interest" description="Disordered" evidence="8">
    <location>
        <begin position="23"/>
        <end position="66"/>
    </location>
</feature>
<dbReference type="PRINTS" id="PR00245">
    <property type="entry name" value="OLFACTORYR"/>
</dbReference>
<evidence type="ECO:0000256" key="2">
    <source>
        <dbReference type="ARBA" id="ARBA00022692"/>
    </source>
</evidence>
<feature type="transmembrane region" description="Helical" evidence="9">
    <location>
        <begin position="796"/>
        <end position="820"/>
    </location>
</feature>
<dbReference type="InterPro" id="IPR017452">
    <property type="entry name" value="GPCR_Rhodpsn_7TM"/>
</dbReference>
<protein>
    <submittedName>
        <fullName evidence="11">Olfactory receptor 502</fullName>
    </submittedName>
</protein>
<reference evidence="11" key="1">
    <citation type="journal article" date="2021" name="Evol. Appl.">
        <title>The genome of the Pyrenean desman and the effects of bottlenecks and inbreeding on the genomic landscape of an endangered species.</title>
        <authorList>
            <person name="Escoda L."/>
            <person name="Castresana J."/>
        </authorList>
    </citation>
    <scope>NUCLEOTIDE SEQUENCE</scope>
    <source>
        <strain evidence="11">IBE-C5619</strain>
    </source>
</reference>
<dbReference type="GO" id="GO:0016020">
    <property type="term" value="C:membrane"/>
    <property type="evidence" value="ECO:0007669"/>
    <property type="project" value="UniProtKB-SubCell"/>
</dbReference>
<feature type="region of interest" description="Disordered" evidence="8">
    <location>
        <begin position="386"/>
        <end position="426"/>
    </location>
</feature>
<dbReference type="GO" id="GO:0004984">
    <property type="term" value="F:olfactory receptor activity"/>
    <property type="evidence" value="ECO:0007669"/>
    <property type="project" value="InterPro"/>
</dbReference>
<comment type="subcellular location">
    <subcellularLocation>
        <location evidence="1">Membrane</location>
        <topology evidence="1">Multi-pass membrane protein</topology>
    </subcellularLocation>
</comment>
<dbReference type="FunFam" id="1.20.1070.10:FF:000003">
    <property type="entry name" value="Olfactory receptor"/>
    <property type="match status" value="1"/>
</dbReference>
<dbReference type="AlphaFoldDB" id="A0A8J5ZNJ2"/>
<evidence type="ECO:0000256" key="9">
    <source>
        <dbReference type="SAM" id="Phobius"/>
    </source>
</evidence>
<name>A0A8J5ZNJ2_GALPY</name>
<proteinExistence type="predicted"/>
<keyword evidence="4" id="KW-0297">G-protein coupled receptor</keyword>
<evidence type="ECO:0000313" key="12">
    <source>
        <dbReference type="Proteomes" id="UP000700334"/>
    </source>
</evidence>
<sequence>MGRRAAGHPGHVAQTTALDQVSRLSHDTPTVRGSCCAPISNTKLSSDTRLDRAGREGEGSEDVSPALVLGGHDRAAHRSLSRHRSWSQSRHPLHETWAEMRQGLHGRSSSKSCEAETLAVNGRSQRLQAPADLTEALGPPLPSRLGRTGVFVAPWRVSAGRPQELCRERQEALWSLKKGTDSGNLWATSRVTGGEGSCLLPRVSRVSALGRGLQPRAVPRACKLATLEHPPLRAHVVLGSSTRYPFAASARRTPCMSASLPVEHTHSCALSVLQDTHVSTHSPQRMKASHNLKVDLATPALDFPYGPHPPTLRQALPCGGSTVGATASHSCLVPREVQADILTQTCSQSQRWHGGPQGNMQPPLPPTVPGVSVVCHEFTQCPESVFSETGARPRSGSGAASDPPPARATELRWDGGWDQPTMGSTGEVPRLQLQEAGWAPAVALLMPRRVLCKEQAELEQRPWAPPPCLHLLMELDSALLVVISGFGPKSCSTFRGLTTRTPMGAAPEAINQTRRAISGRLMFQLGKADKCKYLMSIGFFCLHILKSTAGIYDFMDFLQGVWLPTPVQPLLLKVPCAANTPLSSGIPEAATCPPGTLAYSDLHCLMDSLGAGNHTAVTGFILLGLTDDPMLQVILFTIILCIYLVTISGNLSTIILIRISSQLHHPIHLALADIGYSSSVTPNMLINFLVERNMISYRGCGIQLGSAVFFGTAECFLLAAMAYDCFMAICSPCSTPPRCPHQCVSSGFLNASSFTISFFSLFFCGPNEVNHFFCDFAPLVELSCSDVSIPAVVPSFTAGSIIVVTVCVIGVSYIYILITILKMCSTEGRHKAFPTCTSHLTAVTLFYGTITFIYVMPKSSYSTDQNKVISVFYMVVIPMLNPIIYSLRNNEI</sequence>
<dbReference type="PROSITE" id="PS50262">
    <property type="entry name" value="G_PROTEIN_RECEP_F1_2"/>
    <property type="match status" value="1"/>
</dbReference>
<evidence type="ECO:0000256" key="1">
    <source>
        <dbReference type="ARBA" id="ARBA00004141"/>
    </source>
</evidence>
<dbReference type="Gene3D" id="1.20.1070.10">
    <property type="entry name" value="Rhodopsin 7-helix transmembrane proteins"/>
    <property type="match status" value="1"/>
</dbReference>
<evidence type="ECO:0000259" key="10">
    <source>
        <dbReference type="PROSITE" id="PS50262"/>
    </source>
</evidence>
<gene>
    <name evidence="11" type="ORF">J0S82_010186</name>
</gene>
<feature type="domain" description="G-protein coupled receptors family 1 profile" evidence="10">
    <location>
        <begin position="637"/>
        <end position="885"/>
    </location>
</feature>
<organism evidence="11 12">
    <name type="scientific">Galemys pyrenaicus</name>
    <name type="common">Iberian desman</name>
    <name type="synonym">Pyrenean desman</name>
    <dbReference type="NCBI Taxonomy" id="202257"/>
    <lineage>
        <taxon>Eukaryota</taxon>
        <taxon>Metazoa</taxon>
        <taxon>Chordata</taxon>
        <taxon>Craniata</taxon>
        <taxon>Vertebrata</taxon>
        <taxon>Euteleostomi</taxon>
        <taxon>Mammalia</taxon>
        <taxon>Eutheria</taxon>
        <taxon>Laurasiatheria</taxon>
        <taxon>Eulipotyphla</taxon>
        <taxon>Talpidae</taxon>
        <taxon>Galemys</taxon>
    </lineage>
</organism>
<evidence type="ECO:0000256" key="7">
    <source>
        <dbReference type="ARBA" id="ARBA00023224"/>
    </source>
</evidence>
<keyword evidence="12" id="KW-1185">Reference proteome</keyword>
<keyword evidence="6 11" id="KW-0675">Receptor</keyword>
<dbReference type="InterPro" id="IPR000725">
    <property type="entry name" value="Olfact_rcpt"/>
</dbReference>
<keyword evidence="2 9" id="KW-0812">Transmembrane</keyword>
<feature type="transmembrane region" description="Helical" evidence="9">
    <location>
        <begin position="832"/>
        <end position="856"/>
    </location>
</feature>
<keyword evidence="7" id="KW-0807">Transducer</keyword>
<evidence type="ECO:0000313" key="11">
    <source>
        <dbReference type="EMBL" id="KAG8507239.1"/>
    </source>
</evidence>
<dbReference type="Proteomes" id="UP000700334">
    <property type="component" value="Unassembled WGS sequence"/>
</dbReference>
<evidence type="ECO:0000256" key="5">
    <source>
        <dbReference type="ARBA" id="ARBA00023136"/>
    </source>
</evidence>
<evidence type="ECO:0000256" key="3">
    <source>
        <dbReference type="ARBA" id="ARBA00022989"/>
    </source>
</evidence>
<dbReference type="GO" id="GO:0004930">
    <property type="term" value="F:G protein-coupled receptor activity"/>
    <property type="evidence" value="ECO:0007669"/>
    <property type="project" value="UniProtKB-KW"/>
</dbReference>
<evidence type="ECO:0000256" key="4">
    <source>
        <dbReference type="ARBA" id="ARBA00023040"/>
    </source>
</evidence>